<gene>
    <name evidence="1" type="primary">gb02341</name>
    <name evidence="1" type="ORF">PR202_gb02341</name>
</gene>
<keyword evidence="2" id="KW-1185">Reference proteome</keyword>
<name>A0AAV5DYX1_ELECO</name>
<evidence type="ECO:0000313" key="1">
    <source>
        <dbReference type="EMBL" id="GJN15426.1"/>
    </source>
</evidence>
<protein>
    <submittedName>
        <fullName evidence="1">Uncharacterized protein</fullName>
    </submittedName>
</protein>
<dbReference type="AlphaFoldDB" id="A0AAV5DYX1"/>
<reference evidence="1" key="1">
    <citation type="journal article" date="2018" name="DNA Res.">
        <title>Multiple hybrid de novo genome assembly of finger millet, an orphan allotetraploid crop.</title>
        <authorList>
            <person name="Hatakeyama M."/>
            <person name="Aluri S."/>
            <person name="Balachadran M.T."/>
            <person name="Sivarajan S.R."/>
            <person name="Patrignani A."/>
            <person name="Gruter S."/>
            <person name="Poveda L."/>
            <person name="Shimizu-Inatsugi R."/>
            <person name="Baeten J."/>
            <person name="Francoijs K.J."/>
            <person name="Nataraja K.N."/>
            <person name="Reddy Y.A.N."/>
            <person name="Phadnis S."/>
            <person name="Ravikumar R.L."/>
            <person name="Schlapbach R."/>
            <person name="Sreeman S.M."/>
            <person name="Shimizu K.K."/>
        </authorList>
    </citation>
    <scope>NUCLEOTIDE SEQUENCE</scope>
</reference>
<evidence type="ECO:0000313" key="2">
    <source>
        <dbReference type="Proteomes" id="UP001054889"/>
    </source>
</evidence>
<organism evidence="1 2">
    <name type="scientific">Eleusine coracana subsp. coracana</name>
    <dbReference type="NCBI Taxonomy" id="191504"/>
    <lineage>
        <taxon>Eukaryota</taxon>
        <taxon>Viridiplantae</taxon>
        <taxon>Streptophyta</taxon>
        <taxon>Embryophyta</taxon>
        <taxon>Tracheophyta</taxon>
        <taxon>Spermatophyta</taxon>
        <taxon>Magnoliopsida</taxon>
        <taxon>Liliopsida</taxon>
        <taxon>Poales</taxon>
        <taxon>Poaceae</taxon>
        <taxon>PACMAD clade</taxon>
        <taxon>Chloridoideae</taxon>
        <taxon>Cynodonteae</taxon>
        <taxon>Eleusininae</taxon>
        <taxon>Eleusine</taxon>
    </lineage>
</organism>
<reference evidence="1" key="2">
    <citation type="submission" date="2021-12" db="EMBL/GenBank/DDBJ databases">
        <title>Resequencing data analysis of finger millet.</title>
        <authorList>
            <person name="Hatakeyama M."/>
            <person name="Aluri S."/>
            <person name="Balachadran M.T."/>
            <person name="Sivarajan S.R."/>
            <person name="Poveda L."/>
            <person name="Shimizu-Inatsugi R."/>
            <person name="Schlapbach R."/>
            <person name="Sreeman S.M."/>
            <person name="Shimizu K.K."/>
        </authorList>
    </citation>
    <scope>NUCLEOTIDE SEQUENCE</scope>
</reference>
<dbReference type="Proteomes" id="UP001054889">
    <property type="component" value="Unassembled WGS sequence"/>
</dbReference>
<comment type="caution">
    <text evidence="1">The sequence shown here is derived from an EMBL/GenBank/DDBJ whole genome shotgun (WGS) entry which is preliminary data.</text>
</comment>
<proteinExistence type="predicted"/>
<dbReference type="EMBL" id="BQKI01000072">
    <property type="protein sequence ID" value="GJN15426.1"/>
    <property type="molecule type" value="Genomic_DNA"/>
</dbReference>
<sequence>MSATLAAAPFLPASLPAPAHAATARTRWRRTRPFLRVACAYALQEGQSRRFHRLPCGHDLEVIAQRPPVPAPVERPPLVFVHGSFHAAWC</sequence>
<accession>A0AAV5DYX1</accession>